<name>A0A3N9UEU5_9BACI</name>
<dbReference type="SUPFAM" id="SSF103473">
    <property type="entry name" value="MFS general substrate transporter"/>
    <property type="match status" value="1"/>
</dbReference>
<evidence type="ECO:0000256" key="6">
    <source>
        <dbReference type="ARBA" id="ARBA00023136"/>
    </source>
</evidence>
<feature type="transmembrane region" description="Helical" evidence="7">
    <location>
        <begin position="358"/>
        <end position="381"/>
    </location>
</feature>
<keyword evidence="2" id="KW-0813">Transport</keyword>
<feature type="transmembrane region" description="Helical" evidence="7">
    <location>
        <begin position="300"/>
        <end position="317"/>
    </location>
</feature>
<evidence type="ECO:0000256" key="2">
    <source>
        <dbReference type="ARBA" id="ARBA00022448"/>
    </source>
</evidence>
<dbReference type="Pfam" id="PF07690">
    <property type="entry name" value="MFS_1"/>
    <property type="match status" value="1"/>
</dbReference>
<dbReference type="PROSITE" id="PS50850">
    <property type="entry name" value="MFS"/>
    <property type="match status" value="1"/>
</dbReference>
<dbReference type="InterPro" id="IPR036259">
    <property type="entry name" value="MFS_trans_sf"/>
</dbReference>
<evidence type="ECO:0000256" key="1">
    <source>
        <dbReference type="ARBA" id="ARBA00004651"/>
    </source>
</evidence>
<evidence type="ECO:0000256" key="7">
    <source>
        <dbReference type="SAM" id="Phobius"/>
    </source>
</evidence>
<dbReference type="EMBL" id="RRCT01000007">
    <property type="protein sequence ID" value="RQW74744.1"/>
    <property type="molecule type" value="Genomic_DNA"/>
</dbReference>
<comment type="subcellular location">
    <subcellularLocation>
        <location evidence="1">Cell membrane</location>
        <topology evidence="1">Multi-pass membrane protein</topology>
    </subcellularLocation>
</comment>
<dbReference type="OrthoDB" id="9773404at2"/>
<reference evidence="9 10" key="1">
    <citation type="journal article" date="2013" name="J. Microbiol.">
        <title>Lysinibacillus chungkukjangi sp. nov., isolated from Chungkukjang, Korean fermented soybean food.</title>
        <authorList>
            <person name="Kim S.J."/>
            <person name="Jang Y.H."/>
            <person name="Hamada M."/>
            <person name="Ahn J.H."/>
            <person name="Weon H.Y."/>
            <person name="Suzuki K."/>
            <person name="Whang K.S."/>
            <person name="Kwon S.W."/>
        </authorList>
    </citation>
    <scope>NUCLEOTIDE SEQUENCE [LARGE SCALE GENOMIC DNA]</scope>
    <source>
        <strain evidence="9 10">MCCC 1A12701</strain>
    </source>
</reference>
<dbReference type="InterPro" id="IPR050382">
    <property type="entry name" value="MFS_Na/Anion_cotransporter"/>
</dbReference>
<dbReference type="AlphaFoldDB" id="A0A3N9UEU5"/>
<accession>A0A3N9UEU5</accession>
<dbReference type="RefSeq" id="WP_124764168.1">
    <property type="nucleotide sequence ID" value="NZ_JAFBDY010000006.1"/>
</dbReference>
<sequence length="427" mass="46688">MKTRLRWGVVLLLYLATSINYMDRAVLGIAGPQMMEDLSLTTVQFGLLGSAFFWTYTLMQIPVGPIVDKFGAKVTYAIAIVWWSLCTIATAGGRSLGLLLGIRAMMGIGESPAFPTNTRVIKDWLPSKERGIANGIFTMGIATGAGLSTPLLAWIIGSWGWHMAFILTGAVGLIWVPIWLYYYKNNPADSKMNEAELQHIQEGKIEQTVVSESKVKWYELLKIKNVWCCMYGLFSQNYLLYMMLTWLPTYLVMERDMSLLKAGFNAVIPWVVASIGAICGGLISDRLVKRGWRPIAARRTVMSIGMLFCLAIIPAGFVSNVGLALALISLSIGGMMFANSGTWAILTDIAPEGTVGTLAGLQNFIGNIAGWIAPIMTGFIVGYFKSFVGGLVIAGIITGIAFLVYTFLLKENEKTVTINENNEVVSP</sequence>
<dbReference type="PIRSF" id="PIRSF002808">
    <property type="entry name" value="Hexose_phosphate_transp"/>
    <property type="match status" value="1"/>
</dbReference>
<keyword evidence="4 7" id="KW-0812">Transmembrane</keyword>
<dbReference type="GO" id="GO:0005886">
    <property type="term" value="C:plasma membrane"/>
    <property type="evidence" value="ECO:0007669"/>
    <property type="project" value="UniProtKB-SubCell"/>
</dbReference>
<evidence type="ECO:0000313" key="9">
    <source>
        <dbReference type="EMBL" id="RQW74744.1"/>
    </source>
</evidence>
<feature type="transmembrane region" description="Helical" evidence="7">
    <location>
        <begin position="226"/>
        <end position="247"/>
    </location>
</feature>
<dbReference type="Proteomes" id="UP000274033">
    <property type="component" value="Unassembled WGS sequence"/>
</dbReference>
<feature type="transmembrane region" description="Helical" evidence="7">
    <location>
        <begin position="70"/>
        <end position="90"/>
    </location>
</feature>
<proteinExistence type="predicted"/>
<dbReference type="GO" id="GO:0022857">
    <property type="term" value="F:transmembrane transporter activity"/>
    <property type="evidence" value="ECO:0007669"/>
    <property type="project" value="InterPro"/>
</dbReference>
<evidence type="ECO:0000256" key="4">
    <source>
        <dbReference type="ARBA" id="ARBA00022692"/>
    </source>
</evidence>
<evidence type="ECO:0000313" key="10">
    <source>
        <dbReference type="Proteomes" id="UP000274033"/>
    </source>
</evidence>
<dbReference type="Gene3D" id="1.20.1250.20">
    <property type="entry name" value="MFS general substrate transporter like domains"/>
    <property type="match status" value="2"/>
</dbReference>
<feature type="transmembrane region" description="Helical" evidence="7">
    <location>
        <begin position="162"/>
        <end position="183"/>
    </location>
</feature>
<evidence type="ECO:0000256" key="5">
    <source>
        <dbReference type="ARBA" id="ARBA00022989"/>
    </source>
</evidence>
<evidence type="ECO:0000259" key="8">
    <source>
        <dbReference type="PROSITE" id="PS50850"/>
    </source>
</evidence>
<feature type="transmembrane region" description="Helical" evidence="7">
    <location>
        <begin position="387"/>
        <end position="408"/>
    </location>
</feature>
<dbReference type="CDD" id="cd17319">
    <property type="entry name" value="MFS_ExuT_GudP_like"/>
    <property type="match status" value="1"/>
</dbReference>
<keyword evidence="6 7" id="KW-0472">Membrane</keyword>
<keyword evidence="3" id="KW-1003">Cell membrane</keyword>
<dbReference type="PANTHER" id="PTHR11662">
    <property type="entry name" value="SOLUTE CARRIER FAMILY 17"/>
    <property type="match status" value="1"/>
</dbReference>
<evidence type="ECO:0000256" key="3">
    <source>
        <dbReference type="ARBA" id="ARBA00022475"/>
    </source>
</evidence>
<keyword evidence="5 7" id="KW-1133">Transmembrane helix</keyword>
<dbReference type="PANTHER" id="PTHR11662:SF399">
    <property type="entry name" value="FI19708P1-RELATED"/>
    <property type="match status" value="1"/>
</dbReference>
<keyword evidence="10" id="KW-1185">Reference proteome</keyword>
<feature type="transmembrane region" description="Helical" evidence="7">
    <location>
        <begin position="135"/>
        <end position="156"/>
    </location>
</feature>
<comment type="caution">
    <text evidence="9">The sequence shown here is derived from an EMBL/GenBank/DDBJ whole genome shotgun (WGS) entry which is preliminary data.</text>
</comment>
<dbReference type="InterPro" id="IPR011701">
    <property type="entry name" value="MFS"/>
</dbReference>
<organism evidence="9 10">
    <name type="scientific">Lysinibacillus composti</name>
    <dbReference type="NCBI Taxonomy" id="720633"/>
    <lineage>
        <taxon>Bacteria</taxon>
        <taxon>Bacillati</taxon>
        <taxon>Bacillota</taxon>
        <taxon>Bacilli</taxon>
        <taxon>Bacillales</taxon>
        <taxon>Bacillaceae</taxon>
        <taxon>Lysinibacillus</taxon>
    </lineage>
</organism>
<dbReference type="InterPro" id="IPR000849">
    <property type="entry name" value="Sugar_P_transporter"/>
</dbReference>
<protein>
    <submittedName>
        <fullName evidence="9">MFS transporter</fullName>
    </submittedName>
</protein>
<gene>
    <name evidence="9" type="ORF">EBB45_09065</name>
</gene>
<feature type="domain" description="Major facilitator superfamily (MFS) profile" evidence="8">
    <location>
        <begin position="9"/>
        <end position="413"/>
    </location>
</feature>
<dbReference type="InterPro" id="IPR020846">
    <property type="entry name" value="MFS_dom"/>
</dbReference>
<feature type="transmembrane region" description="Helical" evidence="7">
    <location>
        <begin position="267"/>
        <end position="288"/>
    </location>
</feature>